<evidence type="ECO:0000256" key="8">
    <source>
        <dbReference type="SAM" id="Phobius"/>
    </source>
</evidence>
<evidence type="ECO:0000256" key="2">
    <source>
        <dbReference type="ARBA" id="ARBA00008193"/>
    </source>
</evidence>
<sequence>MDVQQFFATLTDVPWLLTTLDLIGIFFFATSGALLAARKQFDLVGSLALSLLAGLGGGFTRDILLDRGLPASLENPVYLAPPVLVSLLVYVKVIHPNRLNLTITLFDAAGLALFTVSGVLLAHSMGVHPVSTVVIAMVTALGGGVLRDIVANEVPSIFDPRGVYVLPTFLGAVLATVVAMNGALNAFTGFLIAFLIFAVRMIAYRYQWRFFGAEISQDKESLERLRRLATQAQEAAARRVERTLERRLRSPGAPAFPDDDTHGSYGPREEYEDQVRVDDYDPQTQTITVIDPASHQQVRLDRGTGVMDVTDLRTGRTRSFDDPEHDWIADDPEDPRD</sequence>
<dbReference type="InterPro" id="IPR005115">
    <property type="entry name" value="Gly_transporter"/>
</dbReference>
<name>A0AAP3ET33_MICLU</name>
<keyword evidence="5 8" id="KW-1133">Transmembrane helix</keyword>
<feature type="region of interest" description="Disordered" evidence="7">
    <location>
        <begin position="311"/>
        <end position="337"/>
    </location>
</feature>
<evidence type="ECO:0000256" key="3">
    <source>
        <dbReference type="ARBA" id="ARBA00022475"/>
    </source>
</evidence>
<evidence type="ECO:0000313" key="11">
    <source>
        <dbReference type="Proteomes" id="UP001205867"/>
    </source>
</evidence>
<organism evidence="10 11">
    <name type="scientific">Micrococcus luteus</name>
    <name type="common">Micrococcus lysodeikticus</name>
    <dbReference type="NCBI Taxonomy" id="1270"/>
    <lineage>
        <taxon>Bacteria</taxon>
        <taxon>Bacillati</taxon>
        <taxon>Actinomycetota</taxon>
        <taxon>Actinomycetes</taxon>
        <taxon>Micrococcales</taxon>
        <taxon>Micrococcaceae</taxon>
        <taxon>Micrococcus</taxon>
    </lineage>
</organism>
<feature type="transmembrane region" description="Helical" evidence="8">
    <location>
        <begin position="15"/>
        <end position="36"/>
    </location>
</feature>
<evidence type="ECO:0000259" key="9">
    <source>
        <dbReference type="Pfam" id="PF03458"/>
    </source>
</evidence>
<dbReference type="GO" id="GO:0005886">
    <property type="term" value="C:plasma membrane"/>
    <property type="evidence" value="ECO:0007669"/>
    <property type="project" value="UniProtKB-SubCell"/>
</dbReference>
<protein>
    <submittedName>
        <fullName evidence="10">Trimeric intracellular cation channel family protein</fullName>
    </submittedName>
</protein>
<gene>
    <name evidence="10" type="ORF">M3A82_007045</name>
</gene>
<dbReference type="AlphaFoldDB" id="A0AAP3ET33"/>
<proteinExistence type="inferred from homology"/>
<reference evidence="10" key="1">
    <citation type="submission" date="2023-06" db="EMBL/GenBank/DDBJ databases">
        <title>lsaBGC provides a comprehensive framework for evolutionary analysis of biosynthetic gene clusters within focal taxa.</title>
        <authorList>
            <person name="Salamzade R."/>
            <person name="Sandstrom S."/>
            <person name="Kalan L.R."/>
        </authorList>
    </citation>
    <scope>NUCLEOTIDE SEQUENCE</scope>
    <source>
        <strain evidence="10">P3-SID899</strain>
    </source>
</reference>
<feature type="compositionally biased region" description="Basic and acidic residues" evidence="7">
    <location>
        <begin position="311"/>
        <end position="328"/>
    </location>
</feature>
<comment type="caution">
    <text evidence="10">The sequence shown here is derived from an EMBL/GenBank/DDBJ whole genome shotgun (WGS) entry which is preliminary data.</text>
</comment>
<feature type="transmembrane region" description="Helical" evidence="8">
    <location>
        <begin position="186"/>
        <end position="203"/>
    </location>
</feature>
<keyword evidence="3" id="KW-1003">Cell membrane</keyword>
<dbReference type="PANTHER" id="PTHR30506:SF3">
    <property type="entry name" value="UPF0126 INNER MEMBRANE PROTEIN YADS-RELATED"/>
    <property type="match status" value="1"/>
</dbReference>
<keyword evidence="4 8" id="KW-0812">Transmembrane</keyword>
<feature type="transmembrane region" description="Helical" evidence="8">
    <location>
        <begin position="76"/>
        <end position="93"/>
    </location>
</feature>
<feature type="region of interest" description="Disordered" evidence="7">
    <location>
        <begin position="240"/>
        <end position="278"/>
    </location>
</feature>
<evidence type="ECO:0000256" key="7">
    <source>
        <dbReference type="SAM" id="MobiDB-lite"/>
    </source>
</evidence>
<comment type="similarity">
    <text evidence="2">Belongs to the UPF0126 family.</text>
</comment>
<feature type="transmembrane region" description="Helical" evidence="8">
    <location>
        <begin position="43"/>
        <end position="64"/>
    </location>
</feature>
<feature type="domain" description="Glycine transporter" evidence="9">
    <location>
        <begin position="105"/>
        <end position="178"/>
    </location>
</feature>
<evidence type="ECO:0000256" key="6">
    <source>
        <dbReference type="ARBA" id="ARBA00023136"/>
    </source>
</evidence>
<evidence type="ECO:0000256" key="1">
    <source>
        <dbReference type="ARBA" id="ARBA00004651"/>
    </source>
</evidence>
<dbReference type="Pfam" id="PF03458">
    <property type="entry name" value="Gly_transporter"/>
    <property type="match status" value="2"/>
</dbReference>
<dbReference type="Proteomes" id="UP001205867">
    <property type="component" value="Unassembled WGS sequence"/>
</dbReference>
<keyword evidence="6 8" id="KW-0472">Membrane</keyword>
<accession>A0AAP3ET33</accession>
<dbReference type="EMBL" id="JALXKZ020000013">
    <property type="protein sequence ID" value="MCV7629094.1"/>
    <property type="molecule type" value="Genomic_DNA"/>
</dbReference>
<comment type="subcellular location">
    <subcellularLocation>
        <location evidence="1">Cell membrane</location>
        <topology evidence="1">Multi-pass membrane protein</topology>
    </subcellularLocation>
</comment>
<dbReference type="RefSeq" id="WP_134416013.1">
    <property type="nucleotide sequence ID" value="NZ_CP082331.1"/>
</dbReference>
<feature type="compositionally biased region" description="Basic and acidic residues" evidence="7">
    <location>
        <begin position="259"/>
        <end position="278"/>
    </location>
</feature>
<evidence type="ECO:0000256" key="4">
    <source>
        <dbReference type="ARBA" id="ARBA00022692"/>
    </source>
</evidence>
<dbReference type="PANTHER" id="PTHR30506">
    <property type="entry name" value="INNER MEMBRANE PROTEIN"/>
    <property type="match status" value="1"/>
</dbReference>
<evidence type="ECO:0000256" key="5">
    <source>
        <dbReference type="ARBA" id="ARBA00022989"/>
    </source>
</evidence>
<feature type="transmembrane region" description="Helical" evidence="8">
    <location>
        <begin position="105"/>
        <end position="124"/>
    </location>
</feature>
<feature type="domain" description="Glycine transporter" evidence="9">
    <location>
        <begin position="19"/>
        <end position="91"/>
    </location>
</feature>
<evidence type="ECO:0000313" key="10">
    <source>
        <dbReference type="EMBL" id="MCV7629094.1"/>
    </source>
</evidence>